<proteinExistence type="predicted"/>
<dbReference type="PANTHER" id="PTHR43601:SF3">
    <property type="entry name" value="THIOREDOXIN, MITOCHONDRIAL"/>
    <property type="match status" value="1"/>
</dbReference>
<reference evidence="2 3" key="1">
    <citation type="submission" date="2017-09" db="EMBL/GenBank/DDBJ databases">
        <title>The diverse metabolic capabilities of V. boronicumulans make it an excellent choice for continued studies on novel biodegradation.</title>
        <authorList>
            <person name="Sun S."/>
        </authorList>
    </citation>
    <scope>NUCLEOTIDE SEQUENCE [LARGE SCALE GENOMIC DNA]</scope>
    <source>
        <strain evidence="2 3">J1</strain>
    </source>
</reference>
<dbReference type="PANTHER" id="PTHR43601">
    <property type="entry name" value="THIOREDOXIN, MITOCHONDRIAL"/>
    <property type="match status" value="1"/>
</dbReference>
<dbReference type="EMBL" id="CP023284">
    <property type="protein sequence ID" value="ATA53769.1"/>
    <property type="molecule type" value="Genomic_DNA"/>
</dbReference>
<gene>
    <name evidence="2" type="ORF">CKY39_11470</name>
</gene>
<organism evidence="2 3">
    <name type="scientific">Variovorax boronicumulans</name>
    <dbReference type="NCBI Taxonomy" id="436515"/>
    <lineage>
        <taxon>Bacteria</taxon>
        <taxon>Pseudomonadati</taxon>
        <taxon>Pseudomonadota</taxon>
        <taxon>Betaproteobacteria</taxon>
        <taxon>Burkholderiales</taxon>
        <taxon>Comamonadaceae</taxon>
        <taxon>Variovorax</taxon>
    </lineage>
</organism>
<dbReference type="RefSeq" id="WP_095744533.1">
    <property type="nucleotide sequence ID" value="NZ_CP023284.1"/>
</dbReference>
<feature type="domain" description="Thioredoxin" evidence="1">
    <location>
        <begin position="1"/>
        <end position="103"/>
    </location>
</feature>
<protein>
    <submittedName>
        <fullName evidence="2">Thiol reductase thioredoxin</fullName>
    </submittedName>
</protein>
<name>A0A250DIH9_9BURK</name>
<dbReference type="GO" id="GO:0045454">
    <property type="term" value="P:cell redox homeostasis"/>
    <property type="evidence" value="ECO:0007669"/>
    <property type="project" value="TreeGrafter"/>
</dbReference>
<dbReference type="KEGG" id="vbo:CKY39_11470"/>
<dbReference type="Pfam" id="PF00085">
    <property type="entry name" value="Thioredoxin"/>
    <property type="match status" value="1"/>
</dbReference>
<evidence type="ECO:0000259" key="1">
    <source>
        <dbReference type="PROSITE" id="PS51352"/>
    </source>
</evidence>
<dbReference type="SUPFAM" id="SSF52833">
    <property type="entry name" value="Thioredoxin-like"/>
    <property type="match status" value="1"/>
</dbReference>
<dbReference type="Gene3D" id="3.40.30.10">
    <property type="entry name" value="Glutaredoxin"/>
    <property type="match status" value="1"/>
</dbReference>
<dbReference type="PROSITE" id="PS51352">
    <property type="entry name" value="THIOREDOXIN_2"/>
    <property type="match status" value="1"/>
</dbReference>
<dbReference type="Proteomes" id="UP000217154">
    <property type="component" value="Chromosome"/>
</dbReference>
<sequence>MSAVPVVPVDSSADANALWVICLCAEWCGTCRDYRPLLAELAQAHPQFRFAWVDIEDHAEIADAFDVETFPTLLVAGADGTRFLGPLLPHIETLSRLLGALQPPQPSSLDVDLLLAVLEKKPAAFAV</sequence>
<accession>A0A250DIH9</accession>
<dbReference type="AlphaFoldDB" id="A0A250DIH9"/>
<dbReference type="CDD" id="cd02947">
    <property type="entry name" value="TRX_family"/>
    <property type="match status" value="1"/>
</dbReference>
<dbReference type="InterPro" id="IPR013766">
    <property type="entry name" value="Thioredoxin_domain"/>
</dbReference>
<evidence type="ECO:0000313" key="3">
    <source>
        <dbReference type="Proteomes" id="UP000217154"/>
    </source>
</evidence>
<evidence type="ECO:0000313" key="2">
    <source>
        <dbReference type="EMBL" id="ATA53769.1"/>
    </source>
</evidence>
<dbReference type="InterPro" id="IPR036249">
    <property type="entry name" value="Thioredoxin-like_sf"/>
</dbReference>